<keyword evidence="1 2" id="KW-0378">Hydrolase</keyword>
<protein>
    <recommendedName>
        <fullName evidence="2">RNA 2',3'-cyclic phosphodiesterase</fullName>
        <shortName evidence="2">RNA 2',3'-CPDase</shortName>
        <ecNumber evidence="2">3.1.4.58</ecNumber>
    </recommendedName>
</protein>
<gene>
    <name evidence="3" type="primary">thpR</name>
    <name evidence="3" type="ORF">ACFSCZ_08600</name>
</gene>
<dbReference type="HAMAP" id="MF_01940">
    <property type="entry name" value="RNA_CPDase"/>
    <property type="match status" value="1"/>
</dbReference>
<accession>A0ABW4KFZ7</accession>
<organism evidence="3 4">
    <name type="scientific">Siminovitchia sediminis</name>
    <dbReference type="NCBI Taxonomy" id="1274353"/>
    <lineage>
        <taxon>Bacteria</taxon>
        <taxon>Bacillati</taxon>
        <taxon>Bacillota</taxon>
        <taxon>Bacilli</taxon>
        <taxon>Bacillales</taxon>
        <taxon>Bacillaceae</taxon>
        <taxon>Siminovitchia</taxon>
    </lineage>
</organism>
<dbReference type="EMBL" id="JBHUEO010000019">
    <property type="protein sequence ID" value="MFD1706792.1"/>
    <property type="molecule type" value="Genomic_DNA"/>
</dbReference>
<dbReference type="InterPro" id="IPR009097">
    <property type="entry name" value="Cyclic_Pdiesterase"/>
</dbReference>
<name>A0ABW4KFZ7_9BACI</name>
<dbReference type="NCBIfam" id="TIGR02258">
    <property type="entry name" value="2_5_ligase"/>
    <property type="match status" value="1"/>
</dbReference>
<evidence type="ECO:0000256" key="2">
    <source>
        <dbReference type="HAMAP-Rule" id="MF_01940"/>
    </source>
</evidence>
<feature type="active site" description="Proton acceptor" evidence="2">
    <location>
        <position position="129"/>
    </location>
</feature>
<dbReference type="Gene3D" id="3.90.1140.10">
    <property type="entry name" value="Cyclic phosphodiesterase"/>
    <property type="match status" value="1"/>
</dbReference>
<dbReference type="PANTHER" id="PTHR35561">
    <property type="entry name" value="RNA 2',3'-CYCLIC PHOSPHODIESTERASE"/>
    <property type="match status" value="1"/>
</dbReference>
<proteinExistence type="inferred from homology"/>
<comment type="caution">
    <text evidence="3">The sequence shown here is derived from an EMBL/GenBank/DDBJ whole genome shotgun (WGS) entry which is preliminary data.</text>
</comment>
<sequence length="187" mass="21557">MDTSHYFFALSLPNEVKDPLWEISQQAKEIFPFKSWVHHADYHITLAFLGKAEQHMLADAVSHVRESLQGVPSFQLSLNHAGTFGRQDAPRILWVNTKDSASLRRVRDHVYTACGKAGFQLETRPFKPHITIARSWVSERKFQMKALEESVFSCLPDTVFSIKEVVLYRTHPQKLPKYEKAECFPLV</sequence>
<feature type="short sequence motif" description="HXTX 1" evidence="2">
    <location>
        <begin position="43"/>
        <end position="46"/>
    </location>
</feature>
<keyword evidence="4" id="KW-1185">Reference proteome</keyword>
<dbReference type="InterPro" id="IPR004175">
    <property type="entry name" value="RNA_CPDase"/>
</dbReference>
<dbReference type="EC" id="3.1.4.58" evidence="2"/>
<comment type="catalytic activity">
    <reaction evidence="2">
        <text>a 3'-end 2',3'-cyclophospho-ribonucleotide-RNA + H2O = a 3'-end 2'-phospho-ribonucleotide-RNA + H(+)</text>
        <dbReference type="Rhea" id="RHEA:11828"/>
        <dbReference type="Rhea" id="RHEA-COMP:10464"/>
        <dbReference type="Rhea" id="RHEA-COMP:17353"/>
        <dbReference type="ChEBI" id="CHEBI:15377"/>
        <dbReference type="ChEBI" id="CHEBI:15378"/>
        <dbReference type="ChEBI" id="CHEBI:83064"/>
        <dbReference type="ChEBI" id="CHEBI:173113"/>
        <dbReference type="EC" id="3.1.4.58"/>
    </reaction>
</comment>
<dbReference type="Proteomes" id="UP001597301">
    <property type="component" value="Unassembled WGS sequence"/>
</dbReference>
<dbReference type="Pfam" id="PF13563">
    <property type="entry name" value="2_5_RNA_ligase2"/>
    <property type="match status" value="1"/>
</dbReference>
<reference evidence="4" key="1">
    <citation type="journal article" date="2019" name="Int. J. Syst. Evol. Microbiol.">
        <title>The Global Catalogue of Microorganisms (GCM) 10K type strain sequencing project: providing services to taxonomists for standard genome sequencing and annotation.</title>
        <authorList>
            <consortium name="The Broad Institute Genomics Platform"/>
            <consortium name="The Broad Institute Genome Sequencing Center for Infectious Disease"/>
            <person name="Wu L."/>
            <person name="Ma J."/>
        </authorList>
    </citation>
    <scope>NUCLEOTIDE SEQUENCE [LARGE SCALE GENOMIC DNA]</scope>
    <source>
        <strain evidence="4">CGMCC 1.12295</strain>
    </source>
</reference>
<dbReference type="PANTHER" id="PTHR35561:SF1">
    <property type="entry name" value="RNA 2',3'-CYCLIC PHOSPHODIESTERASE"/>
    <property type="match status" value="1"/>
</dbReference>
<feature type="active site" description="Proton donor" evidence="2">
    <location>
        <position position="43"/>
    </location>
</feature>
<evidence type="ECO:0000313" key="4">
    <source>
        <dbReference type="Proteomes" id="UP001597301"/>
    </source>
</evidence>
<feature type="short sequence motif" description="HXTX 2" evidence="2">
    <location>
        <begin position="129"/>
        <end position="132"/>
    </location>
</feature>
<comment type="similarity">
    <text evidence="2">Belongs to the 2H phosphoesterase superfamily. ThpR family.</text>
</comment>
<dbReference type="SUPFAM" id="SSF55144">
    <property type="entry name" value="LigT-like"/>
    <property type="match status" value="1"/>
</dbReference>
<evidence type="ECO:0000256" key="1">
    <source>
        <dbReference type="ARBA" id="ARBA00022801"/>
    </source>
</evidence>
<dbReference type="RefSeq" id="WP_380773474.1">
    <property type="nucleotide sequence ID" value="NZ_JBHUEO010000019.1"/>
</dbReference>
<evidence type="ECO:0000313" key="3">
    <source>
        <dbReference type="EMBL" id="MFD1706792.1"/>
    </source>
</evidence>
<comment type="function">
    <text evidence="2">Hydrolyzes RNA 2',3'-cyclic phosphodiester to an RNA 2'-phosphomonoester.</text>
</comment>